<keyword evidence="3 9" id="KW-0812">Transmembrane</keyword>
<dbReference type="EMBL" id="HG937692">
    <property type="protein sequence ID" value="CDP35936.1"/>
    <property type="molecule type" value="Genomic_DNA"/>
</dbReference>
<keyword evidence="7" id="KW-0496">Mitochondrion</keyword>
<feature type="region of interest" description="Disordered" evidence="10">
    <location>
        <begin position="369"/>
        <end position="410"/>
    </location>
</feature>
<evidence type="ECO:0000256" key="9">
    <source>
        <dbReference type="RuleBase" id="RU003945"/>
    </source>
</evidence>
<evidence type="ECO:0000313" key="13">
    <source>
        <dbReference type="EMBL" id="CDP35936.1"/>
    </source>
</evidence>
<dbReference type="AlphaFoldDB" id="A0A060T9Q8"/>
<dbReference type="InterPro" id="IPR001708">
    <property type="entry name" value="YidC/ALB3/OXA1/COX18"/>
</dbReference>
<dbReference type="PANTHER" id="PTHR12428:SF66">
    <property type="entry name" value="MITOCHONDRIAL INNER MEMBRANE PROTEIN OXA1L"/>
    <property type="match status" value="1"/>
</dbReference>
<evidence type="ECO:0000256" key="11">
    <source>
        <dbReference type="SAM" id="Phobius"/>
    </source>
</evidence>
<organism evidence="13">
    <name type="scientific">Blastobotrys adeninivorans</name>
    <name type="common">Yeast</name>
    <name type="synonym">Arxula adeninivorans</name>
    <dbReference type="NCBI Taxonomy" id="409370"/>
    <lineage>
        <taxon>Eukaryota</taxon>
        <taxon>Fungi</taxon>
        <taxon>Dikarya</taxon>
        <taxon>Ascomycota</taxon>
        <taxon>Saccharomycotina</taxon>
        <taxon>Dipodascomycetes</taxon>
        <taxon>Dipodascales</taxon>
        <taxon>Trichomonascaceae</taxon>
        <taxon>Blastobotrys</taxon>
    </lineage>
</organism>
<dbReference type="CDD" id="cd20069">
    <property type="entry name" value="5TM_Oxa1-like"/>
    <property type="match status" value="1"/>
</dbReference>
<dbReference type="GO" id="GO:0032979">
    <property type="term" value="P:protein insertion into mitochondrial inner membrane from matrix"/>
    <property type="evidence" value="ECO:0007669"/>
    <property type="project" value="TreeGrafter"/>
</dbReference>
<evidence type="ECO:0000256" key="3">
    <source>
        <dbReference type="ARBA" id="ARBA00022692"/>
    </source>
</evidence>
<evidence type="ECO:0000256" key="6">
    <source>
        <dbReference type="ARBA" id="ARBA00022989"/>
    </source>
</evidence>
<dbReference type="PANTHER" id="PTHR12428">
    <property type="entry name" value="OXA1"/>
    <property type="match status" value="1"/>
</dbReference>
<comment type="subcellular location">
    <subcellularLocation>
        <location evidence="9">Membrane</location>
        <topology evidence="9">Multi-pass membrane protein</topology>
    </subcellularLocation>
    <subcellularLocation>
        <location evidence="1">Mitochondrion inner membrane</location>
        <topology evidence="1">Multi-pass membrane protein</topology>
    </subcellularLocation>
</comment>
<name>A0A060T9Q8_BLAAD</name>
<keyword evidence="6 11" id="KW-1133">Transmembrane helix</keyword>
<reference evidence="13" key="1">
    <citation type="submission" date="2014-02" db="EMBL/GenBank/DDBJ databases">
        <authorList>
            <person name="Genoscope - CEA"/>
        </authorList>
    </citation>
    <scope>NUCLEOTIDE SEQUENCE</scope>
    <source>
        <strain evidence="13">LS3</strain>
    </source>
</reference>
<evidence type="ECO:0000256" key="10">
    <source>
        <dbReference type="SAM" id="MobiDB-lite"/>
    </source>
</evidence>
<protein>
    <submittedName>
        <fullName evidence="13">ARAD1B01188p</fullName>
    </submittedName>
</protein>
<feature type="transmembrane region" description="Helical" evidence="11">
    <location>
        <begin position="134"/>
        <end position="156"/>
    </location>
</feature>
<dbReference type="Pfam" id="PF02096">
    <property type="entry name" value="60KD_IMP"/>
    <property type="match status" value="1"/>
</dbReference>
<feature type="compositionally biased region" description="Basic and acidic residues" evidence="10">
    <location>
        <begin position="369"/>
        <end position="393"/>
    </location>
</feature>
<feature type="transmembrane region" description="Helical" evidence="11">
    <location>
        <begin position="293"/>
        <end position="315"/>
    </location>
</feature>
<gene>
    <name evidence="13" type="ORF">GNLVRS02_ARAD1B01188g</name>
</gene>
<dbReference type="GO" id="GO:0032977">
    <property type="term" value="F:membrane insertase activity"/>
    <property type="evidence" value="ECO:0007669"/>
    <property type="project" value="InterPro"/>
</dbReference>
<dbReference type="PhylomeDB" id="A0A060T9Q8"/>
<dbReference type="InterPro" id="IPR028055">
    <property type="entry name" value="YidC/Oxa/ALB_C"/>
</dbReference>
<reference evidence="13" key="2">
    <citation type="submission" date="2014-06" db="EMBL/GenBank/DDBJ databases">
        <title>The complete genome of Blastobotrys (Arxula) adeninivorans LS3 - a yeast of biotechnological interest.</title>
        <authorList>
            <person name="Kunze G."/>
            <person name="Gaillardin C."/>
            <person name="Czernicka M."/>
            <person name="Durrens P."/>
            <person name="Martin T."/>
            <person name="Boer E."/>
            <person name="Gabaldon T."/>
            <person name="Cruz J."/>
            <person name="Talla E."/>
            <person name="Marck C."/>
            <person name="Goffeau A."/>
            <person name="Barbe V."/>
            <person name="Baret P."/>
            <person name="Baronian K."/>
            <person name="Beier S."/>
            <person name="Bleykasten C."/>
            <person name="Bode R."/>
            <person name="Casaregola S."/>
            <person name="Despons L."/>
            <person name="Fairhead C."/>
            <person name="Giersberg M."/>
            <person name="Gierski P."/>
            <person name="Hahnel U."/>
            <person name="Hartmann A."/>
            <person name="Jankowska D."/>
            <person name="Jubin C."/>
            <person name="Jung P."/>
            <person name="Lafontaine I."/>
            <person name="Leh-Louis V."/>
            <person name="Lemaire M."/>
            <person name="Marcet-Houben M."/>
            <person name="Mascher M."/>
            <person name="Morel G."/>
            <person name="Richard G.-F."/>
            <person name="Riechen J."/>
            <person name="Sacerdot C."/>
            <person name="Sarkar A."/>
            <person name="Savel G."/>
            <person name="Schacherer J."/>
            <person name="Sherman D."/>
            <person name="Straub M.-L."/>
            <person name="Stein N."/>
            <person name="Thierry A."/>
            <person name="Trautwein-Schult A."/>
            <person name="Westhof E."/>
            <person name="Worch S."/>
            <person name="Dujon B."/>
            <person name="Souciet J.-L."/>
            <person name="Wincker P."/>
            <person name="Scholz U."/>
            <person name="Neuveglise N."/>
        </authorList>
    </citation>
    <scope>NUCLEOTIDE SEQUENCE</scope>
    <source>
        <strain evidence="13">LS3</strain>
    </source>
</reference>
<evidence type="ECO:0000256" key="7">
    <source>
        <dbReference type="ARBA" id="ARBA00023128"/>
    </source>
</evidence>
<feature type="transmembrane region" description="Helical" evidence="11">
    <location>
        <begin position="209"/>
        <end position="234"/>
    </location>
</feature>
<keyword evidence="5" id="KW-0809">Transit peptide</keyword>
<evidence type="ECO:0000256" key="1">
    <source>
        <dbReference type="ARBA" id="ARBA00004448"/>
    </source>
</evidence>
<comment type="similarity">
    <text evidence="2 9">Belongs to the OXA1/ALB3/YidC family.</text>
</comment>
<keyword evidence="4" id="KW-0999">Mitochondrion inner membrane</keyword>
<evidence type="ECO:0000256" key="4">
    <source>
        <dbReference type="ARBA" id="ARBA00022792"/>
    </source>
</evidence>
<accession>A0A060T9Q8</accession>
<dbReference type="GO" id="GO:0005743">
    <property type="term" value="C:mitochondrial inner membrane"/>
    <property type="evidence" value="ECO:0007669"/>
    <property type="project" value="UniProtKB-SubCell"/>
</dbReference>
<evidence type="ECO:0000256" key="8">
    <source>
        <dbReference type="ARBA" id="ARBA00023136"/>
    </source>
</evidence>
<evidence type="ECO:0000256" key="5">
    <source>
        <dbReference type="ARBA" id="ARBA00022946"/>
    </source>
</evidence>
<evidence type="ECO:0000256" key="2">
    <source>
        <dbReference type="ARBA" id="ARBA00009877"/>
    </source>
</evidence>
<feature type="domain" description="Membrane insertase YidC/Oxa/ALB C-terminal" evidence="12">
    <location>
        <begin position="136"/>
        <end position="327"/>
    </location>
</feature>
<proteinExistence type="inferred from homology"/>
<sequence length="410" mass="44160">MLRHVVRTGGARLGLAAVGRPLAGPSRLASVRLGAPAASIVGYNGIRFNSTNNSASAGSQFSTEIGAVANSASDAVAGAASQVADVAQAAGQAVQAVGPDQVGYFQSVGLAQSWWWPPDFFHHIFELTHVYTGLPWWATIAVVTVGMRALMLPMYIKGADATAKMAKIQPELNNILEQYQKSKDPIEGQKALLRRRSLMKEHNIKTRHMFAPMLSAPFFIGVFAGLNRMAAVPVADMVDQGLAWFSNLAIPDPYLGLQIGTAIIYSLTMKMGGEMGGGAGSPAMGAMRKIMPWLPFIAIPVMMKVPAATCLYFAYNGVLSLLQTLAFKSTTFRNMVGMAPVVKVQPNANSPTSTVDAFKKMYENIKEKAEDQARKNKEEAERIAAAKAHDANVKSRQFVQMSKKSRKPKA</sequence>
<keyword evidence="8 11" id="KW-0472">Membrane</keyword>
<evidence type="ECO:0000259" key="12">
    <source>
        <dbReference type="Pfam" id="PF02096"/>
    </source>
</evidence>